<proteinExistence type="predicted"/>
<evidence type="ECO:0000313" key="1">
    <source>
        <dbReference type="EMBL" id="NIX75411.1"/>
    </source>
</evidence>
<accession>A0ABX0V8T7</accession>
<protein>
    <submittedName>
        <fullName evidence="1">Uncharacterized protein</fullName>
    </submittedName>
</protein>
<organism evidence="1 2">
    <name type="scientific">Microvirga terricola</name>
    <dbReference type="NCBI Taxonomy" id="2719797"/>
    <lineage>
        <taxon>Bacteria</taxon>
        <taxon>Pseudomonadati</taxon>
        <taxon>Pseudomonadota</taxon>
        <taxon>Alphaproteobacteria</taxon>
        <taxon>Hyphomicrobiales</taxon>
        <taxon>Methylobacteriaceae</taxon>
        <taxon>Microvirga</taxon>
    </lineage>
</organism>
<keyword evidence="2" id="KW-1185">Reference proteome</keyword>
<sequence length="86" mass="9530">MTVRLPQGVKATITIYLIGADGEGISLAISNLPVVPDMDRGELSPADLIRALKPASKEVFEFVGDWRFMTDAEIADYQREQEEGEF</sequence>
<comment type="caution">
    <text evidence="1">The sequence shown here is derived from an EMBL/GenBank/DDBJ whole genome shotgun (WGS) entry which is preliminary data.</text>
</comment>
<name>A0ABX0V8T7_9HYPH</name>
<gene>
    <name evidence="1" type="ORF">HB375_02135</name>
</gene>
<reference evidence="1 2" key="1">
    <citation type="submission" date="2020-03" db="EMBL/GenBank/DDBJ databases">
        <title>The genome sequence of Microvirga sp. c23x22.</title>
        <authorList>
            <person name="Zhang X."/>
        </authorList>
    </citation>
    <scope>NUCLEOTIDE SEQUENCE [LARGE SCALE GENOMIC DNA]</scope>
    <source>
        <strain evidence="2">c23x22</strain>
    </source>
</reference>
<dbReference type="RefSeq" id="WP_167671297.1">
    <property type="nucleotide sequence ID" value="NZ_JAATJS010000001.1"/>
</dbReference>
<dbReference type="EMBL" id="JAATJS010000001">
    <property type="protein sequence ID" value="NIX75411.1"/>
    <property type="molecule type" value="Genomic_DNA"/>
</dbReference>
<dbReference type="Proteomes" id="UP000707352">
    <property type="component" value="Unassembled WGS sequence"/>
</dbReference>
<evidence type="ECO:0000313" key="2">
    <source>
        <dbReference type="Proteomes" id="UP000707352"/>
    </source>
</evidence>